<feature type="region of interest" description="Disordered" evidence="11">
    <location>
        <begin position="685"/>
        <end position="706"/>
    </location>
</feature>
<feature type="region of interest" description="Disordered" evidence="11">
    <location>
        <begin position="337"/>
        <end position="443"/>
    </location>
</feature>
<dbReference type="AlphaFoldDB" id="A0A9P4JFJ3"/>
<evidence type="ECO:0000313" key="13">
    <source>
        <dbReference type="EMBL" id="KAF2198513.1"/>
    </source>
</evidence>
<dbReference type="Pfam" id="PF07741">
    <property type="entry name" value="BRF1"/>
    <property type="match status" value="1"/>
</dbReference>
<evidence type="ECO:0000256" key="9">
    <source>
        <dbReference type="ARBA" id="ARBA00023163"/>
    </source>
</evidence>
<dbReference type="GO" id="GO:0001006">
    <property type="term" value="F:RNA polymerase III type 3 promoter sequence-specific DNA binding"/>
    <property type="evidence" value="ECO:0007669"/>
    <property type="project" value="TreeGrafter"/>
</dbReference>
<dbReference type="FunFam" id="1.10.472.10:FF:000002">
    <property type="entry name" value="Transcription factor IIIB 90 kDa subunit"/>
    <property type="match status" value="1"/>
</dbReference>
<keyword evidence="8" id="KW-0010">Activator</keyword>
<evidence type="ECO:0000256" key="1">
    <source>
        <dbReference type="ARBA" id="ARBA00004123"/>
    </source>
</evidence>
<dbReference type="GO" id="GO:0000126">
    <property type="term" value="C:transcription factor TFIIIB complex"/>
    <property type="evidence" value="ECO:0007669"/>
    <property type="project" value="TreeGrafter"/>
</dbReference>
<evidence type="ECO:0000256" key="6">
    <source>
        <dbReference type="ARBA" id="ARBA00022833"/>
    </source>
</evidence>
<keyword evidence="7" id="KW-0805">Transcription regulation</keyword>
<dbReference type="PANTHER" id="PTHR11618">
    <property type="entry name" value="TRANSCRIPTION INITIATION FACTOR IIB-RELATED"/>
    <property type="match status" value="1"/>
</dbReference>
<feature type="domain" description="Cyclin-like" evidence="12">
    <location>
        <begin position="124"/>
        <end position="206"/>
    </location>
</feature>
<accession>A0A9P4JFJ3</accession>
<comment type="subcellular location">
    <subcellularLocation>
        <location evidence="1">Nucleus</location>
    </subcellularLocation>
</comment>
<keyword evidence="5" id="KW-0863">Zinc-finger</keyword>
<dbReference type="InterPro" id="IPR011665">
    <property type="entry name" value="BRF1_TBP-bd_dom"/>
</dbReference>
<feature type="compositionally biased region" description="Pro residues" evidence="11">
    <location>
        <begin position="22"/>
        <end position="35"/>
    </location>
</feature>
<reference evidence="13" key="1">
    <citation type="journal article" date="2020" name="Stud. Mycol.">
        <title>101 Dothideomycetes genomes: a test case for predicting lifestyles and emergence of pathogens.</title>
        <authorList>
            <person name="Haridas S."/>
            <person name="Albert R."/>
            <person name="Binder M."/>
            <person name="Bloem J."/>
            <person name="Labutti K."/>
            <person name="Salamov A."/>
            <person name="Andreopoulos B."/>
            <person name="Baker S."/>
            <person name="Barry K."/>
            <person name="Bills G."/>
            <person name="Bluhm B."/>
            <person name="Cannon C."/>
            <person name="Castanera R."/>
            <person name="Culley D."/>
            <person name="Daum C."/>
            <person name="Ezra D."/>
            <person name="Gonzalez J."/>
            <person name="Henrissat B."/>
            <person name="Kuo A."/>
            <person name="Liang C."/>
            <person name="Lipzen A."/>
            <person name="Lutzoni F."/>
            <person name="Magnuson J."/>
            <person name="Mondo S."/>
            <person name="Nolan M."/>
            <person name="Ohm R."/>
            <person name="Pangilinan J."/>
            <person name="Park H.-J."/>
            <person name="Ramirez L."/>
            <person name="Alfaro M."/>
            <person name="Sun H."/>
            <person name="Tritt A."/>
            <person name="Yoshinaga Y."/>
            <person name="Zwiers L.-H."/>
            <person name="Turgeon B."/>
            <person name="Goodwin S."/>
            <person name="Spatafora J."/>
            <person name="Crous P."/>
            <person name="Grigoriev I."/>
        </authorList>
    </citation>
    <scope>NUCLEOTIDE SEQUENCE</scope>
    <source>
        <strain evidence="13">ATCC 74209</strain>
    </source>
</reference>
<proteinExistence type="inferred from homology"/>
<evidence type="ECO:0000256" key="7">
    <source>
        <dbReference type="ARBA" id="ARBA00023015"/>
    </source>
</evidence>
<sequence>MATVARAPRGPPARLSSLKSFAPPPKGLTPRPIGPPKKLKEKKCCDDPEIRERNGSRVCGNCGTVINEVEIVSEVTFGETSSGAAMVQGGFVGDNQRHANTMGNGVPGGDGMTSREQSEYNGRQAIRGIGFSCNIAELIQDQAIGIYRLALNHNFIQGRRIRTVAAAALYIACRRRKGNTVLLMDLAEKIQTNVFALGDVYKDLLDVLMMEDDPMTVQPLEIEPLMLKYCQKLEFEEDAYKVASDAVMLLKRMDRDWMTLGRQPAGLCGACIFMAARMNNFRRTIREIVYVVKVADQTVQTRLAEFNRLKAAGLSVEQFKEYGHRLKDDILPPSIYKRQEREERAAKKKRQKEVVDISDGESIGSPTPDPQSTENTSAVEAAKVTKKRKTAKGKGKAVATEAQAGPSISAPISTPSYANQPCRDADGFAVPGQPASSVPSEREDVNHALAAVSNELDSLALSYGDTHHAALEGEDEEPKPQKRADRPKKNRTPIVIAPEDLEEEAAIEKDMMENIAHWEDIFADENNPIHKEIEEKAKLILKQVLPNGQNQYSEDIEEDEFADDWEVQNCLNTAEQIAFLERIWVTQNEDWLREKQKKMLAKALEEASGKKVRKPSSRKKHTRMGDGSVLGDMPAKDAAESVQKMMAKRAPGFSSLIDYEKLKSIYRRGNTAEPEEEVVINETESDAVKTGGAGMPTPPSTAAASQNNAAINNTARAGSEEVIIEEENDDGEGYAGGDATMMDEEEHVYDDQGEYYDDEVGFDADDLNDDY</sequence>
<evidence type="ECO:0000259" key="12">
    <source>
        <dbReference type="SMART" id="SM00385"/>
    </source>
</evidence>
<keyword evidence="6" id="KW-0862">Zinc</keyword>
<feature type="compositionally biased region" description="Basic residues" evidence="11">
    <location>
        <begin position="610"/>
        <end position="622"/>
    </location>
</feature>
<feature type="compositionally biased region" description="Basic residues" evidence="11">
    <location>
        <begin position="384"/>
        <end position="395"/>
    </location>
</feature>
<dbReference type="PROSITE" id="PS00782">
    <property type="entry name" value="TFIIB"/>
    <property type="match status" value="1"/>
</dbReference>
<dbReference type="GO" id="GO:0097550">
    <property type="term" value="C:transcription preinitiation complex"/>
    <property type="evidence" value="ECO:0007669"/>
    <property type="project" value="TreeGrafter"/>
</dbReference>
<feature type="region of interest" description="Disordered" evidence="11">
    <location>
        <begin position="1"/>
        <end position="44"/>
    </location>
</feature>
<feature type="region of interest" description="Disordered" evidence="11">
    <location>
        <begin position="604"/>
        <end position="633"/>
    </location>
</feature>
<keyword evidence="9" id="KW-0804">Transcription</keyword>
<evidence type="ECO:0000256" key="3">
    <source>
        <dbReference type="ARBA" id="ARBA00022723"/>
    </source>
</evidence>
<dbReference type="InterPro" id="IPR000812">
    <property type="entry name" value="TFIIB"/>
</dbReference>
<evidence type="ECO:0000313" key="14">
    <source>
        <dbReference type="Proteomes" id="UP000799536"/>
    </source>
</evidence>
<comment type="caution">
    <text evidence="13">The sequence shown here is derived from an EMBL/GenBank/DDBJ whole genome shotgun (WGS) entry which is preliminary data.</text>
</comment>
<dbReference type="GO" id="GO:0000995">
    <property type="term" value="F:RNA polymerase III general transcription initiation factor activity"/>
    <property type="evidence" value="ECO:0007669"/>
    <property type="project" value="TreeGrafter"/>
</dbReference>
<dbReference type="Pfam" id="PF00382">
    <property type="entry name" value="TFIIB"/>
    <property type="match status" value="2"/>
</dbReference>
<dbReference type="SMART" id="SM00385">
    <property type="entry name" value="CYCLIN"/>
    <property type="match status" value="2"/>
</dbReference>
<evidence type="ECO:0000256" key="11">
    <source>
        <dbReference type="SAM" id="MobiDB-lite"/>
    </source>
</evidence>
<dbReference type="OrthoDB" id="511529at2759"/>
<dbReference type="Proteomes" id="UP000799536">
    <property type="component" value="Unassembled WGS sequence"/>
</dbReference>
<organism evidence="13 14">
    <name type="scientific">Delitschia confertaspora ATCC 74209</name>
    <dbReference type="NCBI Taxonomy" id="1513339"/>
    <lineage>
        <taxon>Eukaryota</taxon>
        <taxon>Fungi</taxon>
        <taxon>Dikarya</taxon>
        <taxon>Ascomycota</taxon>
        <taxon>Pezizomycotina</taxon>
        <taxon>Dothideomycetes</taxon>
        <taxon>Pleosporomycetidae</taxon>
        <taxon>Pleosporales</taxon>
        <taxon>Delitschiaceae</taxon>
        <taxon>Delitschia</taxon>
    </lineage>
</organism>
<dbReference type="GO" id="GO:0070897">
    <property type="term" value="P:transcription preinitiation complex assembly"/>
    <property type="evidence" value="ECO:0007669"/>
    <property type="project" value="InterPro"/>
</dbReference>
<feature type="domain" description="Cyclin-like" evidence="12">
    <location>
        <begin position="224"/>
        <end position="308"/>
    </location>
</feature>
<evidence type="ECO:0000256" key="4">
    <source>
        <dbReference type="ARBA" id="ARBA00022737"/>
    </source>
</evidence>
<protein>
    <recommendedName>
        <fullName evidence="12">Cyclin-like domain-containing protein</fullName>
    </recommendedName>
</protein>
<keyword evidence="14" id="KW-1185">Reference proteome</keyword>
<feature type="region of interest" description="Disordered" evidence="11">
    <location>
        <begin position="469"/>
        <end position="492"/>
    </location>
</feature>
<feature type="compositionally biased region" description="Polar residues" evidence="11">
    <location>
        <begin position="410"/>
        <end position="419"/>
    </location>
</feature>
<dbReference type="InterPro" id="IPR036915">
    <property type="entry name" value="Cyclin-like_sf"/>
</dbReference>
<keyword evidence="3" id="KW-0479">Metal-binding</keyword>
<name>A0A9P4JFJ3_9PLEO</name>
<dbReference type="Gene3D" id="1.10.472.10">
    <property type="entry name" value="Cyclin-like"/>
    <property type="match status" value="2"/>
</dbReference>
<evidence type="ECO:0000256" key="2">
    <source>
        <dbReference type="ARBA" id="ARBA00010857"/>
    </source>
</evidence>
<dbReference type="SUPFAM" id="SSF47954">
    <property type="entry name" value="Cyclin-like"/>
    <property type="match status" value="2"/>
</dbReference>
<dbReference type="InterPro" id="IPR023486">
    <property type="entry name" value="TFIIB_CS"/>
</dbReference>
<comment type="similarity">
    <text evidence="2">Belongs to the TFIIB family.</text>
</comment>
<evidence type="ECO:0000256" key="5">
    <source>
        <dbReference type="ARBA" id="ARBA00022771"/>
    </source>
</evidence>
<dbReference type="GO" id="GO:0008270">
    <property type="term" value="F:zinc ion binding"/>
    <property type="evidence" value="ECO:0007669"/>
    <property type="project" value="UniProtKB-KW"/>
</dbReference>
<evidence type="ECO:0000256" key="8">
    <source>
        <dbReference type="ARBA" id="ARBA00023159"/>
    </source>
</evidence>
<dbReference type="GO" id="GO:0005634">
    <property type="term" value="C:nucleus"/>
    <property type="evidence" value="ECO:0007669"/>
    <property type="project" value="UniProtKB-SubCell"/>
</dbReference>
<dbReference type="PANTHER" id="PTHR11618:SF4">
    <property type="entry name" value="TRANSCRIPTION FACTOR IIIB 90 KDA SUBUNIT"/>
    <property type="match status" value="1"/>
</dbReference>
<dbReference type="PRINTS" id="PR00685">
    <property type="entry name" value="TIFACTORIIB"/>
</dbReference>
<dbReference type="GO" id="GO:0017025">
    <property type="term" value="F:TBP-class protein binding"/>
    <property type="evidence" value="ECO:0007669"/>
    <property type="project" value="InterPro"/>
</dbReference>
<feature type="region of interest" description="Disordered" evidence="11">
    <location>
        <begin position="752"/>
        <end position="771"/>
    </location>
</feature>
<dbReference type="CDD" id="cd20554">
    <property type="entry name" value="CYCLIN_TFIIIB90_rpt2"/>
    <property type="match status" value="1"/>
</dbReference>
<keyword evidence="4" id="KW-0677">Repeat</keyword>
<evidence type="ECO:0000256" key="10">
    <source>
        <dbReference type="ARBA" id="ARBA00023242"/>
    </source>
</evidence>
<dbReference type="InterPro" id="IPR013763">
    <property type="entry name" value="Cyclin-like_dom"/>
</dbReference>
<dbReference type="InterPro" id="IPR013150">
    <property type="entry name" value="TFIIB_cyclin"/>
</dbReference>
<gene>
    <name evidence="13" type="ORF">GQ43DRAFT_465558</name>
</gene>
<dbReference type="EMBL" id="ML994138">
    <property type="protein sequence ID" value="KAF2198513.1"/>
    <property type="molecule type" value="Genomic_DNA"/>
</dbReference>
<keyword evidence="10" id="KW-0539">Nucleus</keyword>
<dbReference type="Gene3D" id="1.20.5.650">
    <property type="entry name" value="Single helix bin"/>
    <property type="match status" value="1"/>
</dbReference>